<keyword evidence="4 6" id="KW-0694">RNA-binding</keyword>
<dbReference type="GO" id="GO:0003743">
    <property type="term" value="F:translation initiation factor activity"/>
    <property type="evidence" value="ECO:0007669"/>
    <property type="project" value="UniProtKB-KW"/>
</dbReference>
<evidence type="ECO:0000256" key="4">
    <source>
        <dbReference type="ARBA" id="ARBA00022884"/>
    </source>
</evidence>
<dbReference type="Proteomes" id="UP001162131">
    <property type="component" value="Unassembled WGS sequence"/>
</dbReference>
<dbReference type="PANTHER" id="PTHR11960">
    <property type="entry name" value="EUKARYOTIC TRANSLATION INITIATION FACTOR 4E RELATED"/>
    <property type="match status" value="1"/>
</dbReference>
<proteinExistence type="inferred from homology"/>
<dbReference type="InterPro" id="IPR023398">
    <property type="entry name" value="TIF_eIF4e-like"/>
</dbReference>
<evidence type="ECO:0000313" key="7">
    <source>
        <dbReference type="EMBL" id="CAG9311533.1"/>
    </source>
</evidence>
<dbReference type="AlphaFoldDB" id="A0AAU9IH80"/>
<evidence type="ECO:0000256" key="6">
    <source>
        <dbReference type="RuleBase" id="RU004374"/>
    </source>
</evidence>
<dbReference type="GO" id="GO:0000340">
    <property type="term" value="F:RNA 7-methylguanosine cap binding"/>
    <property type="evidence" value="ECO:0007669"/>
    <property type="project" value="TreeGrafter"/>
</dbReference>
<organism evidence="7 8">
    <name type="scientific">Blepharisma stoltei</name>
    <dbReference type="NCBI Taxonomy" id="1481888"/>
    <lineage>
        <taxon>Eukaryota</taxon>
        <taxon>Sar</taxon>
        <taxon>Alveolata</taxon>
        <taxon>Ciliophora</taxon>
        <taxon>Postciliodesmatophora</taxon>
        <taxon>Heterotrichea</taxon>
        <taxon>Heterotrichida</taxon>
        <taxon>Blepharismidae</taxon>
        <taxon>Blepharisma</taxon>
    </lineage>
</organism>
<reference evidence="7" key="1">
    <citation type="submission" date="2021-09" db="EMBL/GenBank/DDBJ databases">
        <authorList>
            <consortium name="AG Swart"/>
            <person name="Singh M."/>
            <person name="Singh A."/>
            <person name="Seah K."/>
            <person name="Emmerich C."/>
        </authorList>
    </citation>
    <scope>NUCLEOTIDE SEQUENCE</scope>
    <source>
        <strain evidence="7">ATCC30299</strain>
    </source>
</reference>
<dbReference type="SUPFAM" id="SSF55418">
    <property type="entry name" value="eIF4e-like"/>
    <property type="match status" value="1"/>
</dbReference>
<keyword evidence="5 6" id="KW-0648">Protein biosynthesis</keyword>
<accession>A0AAU9IH80</accession>
<keyword evidence="2 6" id="KW-0396">Initiation factor</keyword>
<dbReference type="Pfam" id="PF01652">
    <property type="entry name" value="IF4E"/>
    <property type="match status" value="1"/>
</dbReference>
<protein>
    <submittedName>
        <fullName evidence="7">Uncharacterized protein</fullName>
    </submittedName>
</protein>
<evidence type="ECO:0000256" key="3">
    <source>
        <dbReference type="ARBA" id="ARBA00022845"/>
    </source>
</evidence>
<dbReference type="InterPro" id="IPR001040">
    <property type="entry name" value="TIF_eIF_4E"/>
</dbReference>
<evidence type="ECO:0000256" key="5">
    <source>
        <dbReference type="ARBA" id="ARBA00022917"/>
    </source>
</evidence>
<dbReference type="EMBL" id="CAJZBQ010000004">
    <property type="protein sequence ID" value="CAG9311533.1"/>
    <property type="molecule type" value="Genomic_DNA"/>
</dbReference>
<dbReference type="Gene3D" id="3.30.760.10">
    <property type="entry name" value="RNA Cap, Translation Initiation Factor Eif4e"/>
    <property type="match status" value="1"/>
</dbReference>
<comment type="caution">
    <text evidence="7">The sequence shown here is derived from an EMBL/GenBank/DDBJ whole genome shotgun (WGS) entry which is preliminary data.</text>
</comment>
<evidence type="ECO:0000313" key="8">
    <source>
        <dbReference type="Proteomes" id="UP001162131"/>
    </source>
</evidence>
<evidence type="ECO:0000256" key="1">
    <source>
        <dbReference type="ARBA" id="ARBA00009860"/>
    </source>
</evidence>
<comment type="similarity">
    <text evidence="1 6">Belongs to the eukaryotic initiation factor 4E family.</text>
</comment>
<keyword evidence="3" id="KW-0810">Translation regulation</keyword>
<keyword evidence="8" id="KW-1185">Reference proteome</keyword>
<dbReference type="GO" id="GO:0006417">
    <property type="term" value="P:regulation of translation"/>
    <property type="evidence" value="ECO:0007669"/>
    <property type="project" value="UniProtKB-KW"/>
</dbReference>
<name>A0AAU9IH80_9CILI</name>
<dbReference type="GO" id="GO:0016281">
    <property type="term" value="C:eukaryotic translation initiation factor 4F complex"/>
    <property type="evidence" value="ECO:0007669"/>
    <property type="project" value="TreeGrafter"/>
</dbReference>
<sequence length="176" mass="20992">MGHELEYPWSLYVTRSKKKTSQQITLQAWEERLKKLSTFKEAEDFWQVYNNIKVPTDIYGRGDYYLFKGEILPEWEHPTNANGGAWILRTEYLEKINEQWLNTQLGLIGCFFLELMPHICGAEMCVRMKRFRICLWIDTIEENIAIEIGRKFKELIGQETGLEFKKHFDEKVLYTI</sequence>
<dbReference type="PANTHER" id="PTHR11960:SF8">
    <property type="entry name" value="EUKARYOTIC TRANSLATION INITIATION FACTOR 4E1-RELATED"/>
    <property type="match status" value="1"/>
</dbReference>
<gene>
    <name evidence="7" type="ORF">BSTOLATCC_MIC3822</name>
</gene>
<evidence type="ECO:0000256" key="2">
    <source>
        <dbReference type="ARBA" id="ARBA00022540"/>
    </source>
</evidence>